<protein>
    <recommendedName>
        <fullName evidence="1">YjiS-like domain-containing protein</fullName>
    </recommendedName>
</protein>
<proteinExistence type="predicted"/>
<name>A0A975W6N1_9RHOB</name>
<dbReference type="Proteomes" id="UP000182932">
    <property type="component" value="Unassembled WGS sequence"/>
</dbReference>
<feature type="domain" description="YjiS-like" evidence="1">
    <location>
        <begin position="28"/>
        <end position="61"/>
    </location>
</feature>
<evidence type="ECO:0000313" key="3">
    <source>
        <dbReference type="Proteomes" id="UP000182932"/>
    </source>
</evidence>
<dbReference type="InterPro" id="IPR009506">
    <property type="entry name" value="YjiS-like"/>
</dbReference>
<evidence type="ECO:0000313" key="2">
    <source>
        <dbReference type="EMBL" id="SEI50570.1"/>
    </source>
</evidence>
<sequence>MAYASSNTVSGFSFSALVHTAAEAFKTARARRAVYNRTYDELSVLSDRDLNDIGIARSQIRDIALQEAAQVR</sequence>
<comment type="caution">
    <text evidence="2">The sequence shown here is derived from an EMBL/GenBank/DDBJ whole genome shotgun (WGS) entry which is preliminary data.</text>
</comment>
<dbReference type="Pfam" id="PF06568">
    <property type="entry name" value="YjiS-like"/>
    <property type="match status" value="1"/>
</dbReference>
<evidence type="ECO:0000259" key="1">
    <source>
        <dbReference type="Pfam" id="PF06568"/>
    </source>
</evidence>
<organism evidence="2 3">
    <name type="scientific">Marinovum algicola</name>
    <dbReference type="NCBI Taxonomy" id="42444"/>
    <lineage>
        <taxon>Bacteria</taxon>
        <taxon>Pseudomonadati</taxon>
        <taxon>Pseudomonadota</taxon>
        <taxon>Alphaproteobacteria</taxon>
        <taxon>Rhodobacterales</taxon>
        <taxon>Roseobacteraceae</taxon>
        <taxon>Marinovum</taxon>
    </lineage>
</organism>
<reference evidence="2 3" key="1">
    <citation type="submission" date="2016-10" db="EMBL/GenBank/DDBJ databases">
        <authorList>
            <person name="Varghese N."/>
            <person name="Submissions S."/>
        </authorList>
    </citation>
    <scope>NUCLEOTIDE SEQUENCE [LARGE SCALE GENOMIC DNA]</scope>
    <source>
        <strain evidence="2 3">FF3</strain>
    </source>
</reference>
<dbReference type="RefSeq" id="WP_074834223.1">
    <property type="nucleotide sequence ID" value="NZ_CATLQZ010000009.1"/>
</dbReference>
<dbReference type="EMBL" id="FNYY01000001">
    <property type="protein sequence ID" value="SEI50570.1"/>
    <property type="molecule type" value="Genomic_DNA"/>
</dbReference>
<keyword evidence="3" id="KW-1185">Reference proteome</keyword>
<accession>A0A975W6N1</accession>
<gene>
    <name evidence="2" type="ORF">SAMN04487940_10138</name>
</gene>
<dbReference type="GeneID" id="80816317"/>
<dbReference type="AlphaFoldDB" id="A0A975W6N1"/>